<accession>A0AAN6IFI0</accession>
<proteinExistence type="inferred from homology"/>
<dbReference type="Proteomes" id="UP001203852">
    <property type="component" value="Unassembled WGS sequence"/>
</dbReference>
<dbReference type="PROSITE" id="PS51203">
    <property type="entry name" value="CS"/>
    <property type="match status" value="1"/>
</dbReference>
<evidence type="ECO:0000313" key="5">
    <source>
        <dbReference type="EMBL" id="KAI1615638.1"/>
    </source>
</evidence>
<feature type="compositionally biased region" description="Basic and acidic residues" evidence="2">
    <location>
        <begin position="428"/>
        <end position="445"/>
    </location>
</feature>
<dbReference type="Gene3D" id="2.60.40.790">
    <property type="match status" value="1"/>
</dbReference>
<feature type="domain" description="CS" evidence="4">
    <location>
        <begin position="271"/>
        <end position="364"/>
    </location>
</feature>
<feature type="compositionally biased region" description="Low complexity" evidence="2">
    <location>
        <begin position="35"/>
        <end position="45"/>
    </location>
</feature>
<keyword evidence="6" id="KW-1185">Reference proteome</keyword>
<feature type="region of interest" description="Disordered" evidence="2">
    <location>
        <begin position="1"/>
        <end position="54"/>
    </location>
</feature>
<dbReference type="EMBL" id="MU404352">
    <property type="protein sequence ID" value="KAI1615638.1"/>
    <property type="molecule type" value="Genomic_DNA"/>
</dbReference>
<dbReference type="InterPro" id="IPR007699">
    <property type="entry name" value="SGS_dom"/>
</dbReference>
<dbReference type="Pfam" id="PF05002">
    <property type="entry name" value="SGS"/>
    <property type="match status" value="1"/>
</dbReference>
<evidence type="ECO:0000256" key="2">
    <source>
        <dbReference type="SAM" id="MobiDB-lite"/>
    </source>
</evidence>
<dbReference type="InterPro" id="IPR008978">
    <property type="entry name" value="HSP20-like_chaperone"/>
</dbReference>
<evidence type="ECO:0000259" key="4">
    <source>
        <dbReference type="PROSITE" id="PS51203"/>
    </source>
</evidence>
<dbReference type="PANTHER" id="PTHR45862">
    <property type="entry name" value="PROTEIN SGT1 HOMOLOG"/>
    <property type="match status" value="1"/>
</dbReference>
<reference evidence="5" key="1">
    <citation type="journal article" date="2022" name="bioRxiv">
        <title>Deciphering the potential niche of two novel black yeast fungi from a biological soil crust based on their genomes, phenotypes, and melanin regulation.</title>
        <authorList>
            <consortium name="DOE Joint Genome Institute"/>
            <person name="Carr E.C."/>
            <person name="Barton Q."/>
            <person name="Grambo S."/>
            <person name="Sullivan M."/>
            <person name="Renfro C.M."/>
            <person name="Kuo A."/>
            <person name="Pangilinan J."/>
            <person name="Lipzen A."/>
            <person name="Keymanesh K."/>
            <person name="Savage E."/>
            <person name="Barry K."/>
            <person name="Grigoriev I.V."/>
            <person name="Riekhof W.R."/>
            <person name="Harris S.S."/>
        </authorList>
    </citation>
    <scope>NUCLEOTIDE SEQUENCE</scope>
    <source>
        <strain evidence="5">JF 03-4F</strain>
    </source>
</reference>
<evidence type="ECO:0000256" key="1">
    <source>
        <dbReference type="ARBA" id="ARBA00008509"/>
    </source>
</evidence>
<sequence>MAMERQPAFSGVTAKTSAYQDPADGGDGLRQRKVTSTSPLTTTSSFGETRVSLDPMEQAAQGATALKASDYAGALSAYTRALIEHPLSPDYLTQRSVAFTRLKPPRHELALKDAEYAVLSAQKRAKREKIQAAQQRRAIALYGLGRYADAKFILTSIEKWISKDQKSKAPKMEWDMWMARIEAKLKKLPESEQETTIKEYPDFDLPTEKDMLEQLKPQLSADGRYILPEDVVARSSEPPSTTKAQATNGQTSTNGDAKSTTSTTPSTLTALPKIRHEWYQNAQSITLTIYAKGVSKDTADIEIHDDSIYISFPHPSNPASAFTFSADPLFALIDPTQSTSSIMSTKVELTLKKAQAGQKWHNLEGTTPLKPLTDDTTPAAPDPAKAAVLSTATETAPSYPTSSRNGPKNWDKLANDLHAQSKPKKKKPTDAKTESDAKSSPKTSDDEGVEDVDSDFESGDAVDGFFKKLYAGADDDTRRAMMKSYYESNGTALSTNWSEVGKGPVEMVKGKDD</sequence>
<name>A0AAN6IFI0_9EURO</name>
<dbReference type="SUPFAM" id="SSF48452">
    <property type="entry name" value="TPR-like"/>
    <property type="match status" value="1"/>
</dbReference>
<feature type="region of interest" description="Disordered" evidence="2">
    <location>
        <begin position="233"/>
        <end position="269"/>
    </location>
</feature>
<dbReference type="Pfam" id="PF04969">
    <property type="entry name" value="CS"/>
    <property type="match status" value="1"/>
</dbReference>
<dbReference type="InterPro" id="IPR044563">
    <property type="entry name" value="Sgt1-like"/>
</dbReference>
<gene>
    <name evidence="5" type="ORF">EDD36DRAFT_463139</name>
</gene>
<evidence type="ECO:0008006" key="7">
    <source>
        <dbReference type="Google" id="ProtNLM"/>
    </source>
</evidence>
<feature type="compositionally biased region" description="Polar residues" evidence="2">
    <location>
        <begin position="390"/>
        <end position="406"/>
    </location>
</feature>
<feature type="compositionally biased region" description="Acidic residues" evidence="2">
    <location>
        <begin position="446"/>
        <end position="460"/>
    </location>
</feature>
<dbReference type="Gene3D" id="1.25.40.10">
    <property type="entry name" value="Tetratricopeptide repeat domain"/>
    <property type="match status" value="1"/>
</dbReference>
<organism evidence="5 6">
    <name type="scientific">Exophiala viscosa</name>
    <dbReference type="NCBI Taxonomy" id="2486360"/>
    <lineage>
        <taxon>Eukaryota</taxon>
        <taxon>Fungi</taxon>
        <taxon>Dikarya</taxon>
        <taxon>Ascomycota</taxon>
        <taxon>Pezizomycotina</taxon>
        <taxon>Eurotiomycetes</taxon>
        <taxon>Chaetothyriomycetidae</taxon>
        <taxon>Chaetothyriales</taxon>
        <taxon>Herpotrichiellaceae</taxon>
        <taxon>Exophiala</taxon>
    </lineage>
</organism>
<dbReference type="InterPro" id="IPR011990">
    <property type="entry name" value="TPR-like_helical_dom_sf"/>
</dbReference>
<feature type="compositionally biased region" description="Low complexity" evidence="2">
    <location>
        <begin position="366"/>
        <end position="384"/>
    </location>
</feature>
<evidence type="ECO:0000313" key="6">
    <source>
        <dbReference type="Proteomes" id="UP001203852"/>
    </source>
</evidence>
<feature type="region of interest" description="Disordered" evidence="2">
    <location>
        <begin position="356"/>
        <end position="460"/>
    </location>
</feature>
<feature type="compositionally biased region" description="Low complexity" evidence="2">
    <location>
        <begin position="257"/>
        <end position="269"/>
    </location>
</feature>
<comment type="similarity">
    <text evidence="1">Belongs to the SGT1 family.</text>
</comment>
<dbReference type="CDD" id="cd06466">
    <property type="entry name" value="p23_CS_SGT1_like"/>
    <property type="match status" value="1"/>
</dbReference>
<dbReference type="PROSITE" id="PS51048">
    <property type="entry name" value="SGS"/>
    <property type="match status" value="1"/>
</dbReference>
<protein>
    <recommendedName>
        <fullName evidence="7">CS domain-containing protein</fullName>
    </recommendedName>
</protein>
<dbReference type="AlphaFoldDB" id="A0AAN6IFI0"/>
<dbReference type="SUPFAM" id="SSF49764">
    <property type="entry name" value="HSP20-like chaperones"/>
    <property type="match status" value="1"/>
</dbReference>
<evidence type="ECO:0000259" key="3">
    <source>
        <dbReference type="PROSITE" id="PS51048"/>
    </source>
</evidence>
<dbReference type="InterPro" id="IPR007052">
    <property type="entry name" value="CS_dom"/>
</dbReference>
<feature type="domain" description="SGS" evidence="3">
    <location>
        <begin position="398"/>
        <end position="513"/>
    </location>
</feature>
<feature type="compositionally biased region" description="Polar residues" evidence="2">
    <location>
        <begin position="237"/>
        <end position="256"/>
    </location>
</feature>
<comment type="caution">
    <text evidence="5">The sequence shown here is derived from an EMBL/GenBank/DDBJ whole genome shotgun (WGS) entry which is preliminary data.</text>
</comment>
<dbReference type="GO" id="GO:0051087">
    <property type="term" value="F:protein-folding chaperone binding"/>
    <property type="evidence" value="ECO:0007669"/>
    <property type="project" value="InterPro"/>
</dbReference>